<dbReference type="InterPro" id="IPR023074">
    <property type="entry name" value="HMG_CoA_Rdtase_cat_sf"/>
</dbReference>
<dbReference type="GO" id="GO:0004420">
    <property type="term" value="F:hydroxymethylglutaryl-CoA reductase (NADPH) activity"/>
    <property type="evidence" value="ECO:0007669"/>
    <property type="project" value="UniProtKB-EC"/>
</dbReference>
<dbReference type="Gene3D" id="3.90.770.10">
    <property type="entry name" value="3-hydroxy-3-methylglutaryl-coenzyme A Reductase, Chain A, domain 2"/>
    <property type="match status" value="1"/>
</dbReference>
<dbReference type="EC" id="1.1.1.34" evidence="3"/>
<dbReference type="Gene3D" id="1.10.3270.10">
    <property type="entry name" value="HMGR, N-terminal domain"/>
    <property type="match status" value="1"/>
</dbReference>
<keyword evidence="5" id="KW-0521">NADP</keyword>
<evidence type="ECO:0000256" key="4">
    <source>
        <dbReference type="ARBA" id="ARBA00016920"/>
    </source>
</evidence>
<evidence type="ECO:0000313" key="7">
    <source>
        <dbReference type="EMBL" id="KII62144.1"/>
    </source>
</evidence>
<protein>
    <recommendedName>
        <fullName evidence="4">3-hydroxy-3-methylglutaryl-coenzyme A reductase</fullName>
        <ecNumber evidence="3">1.1.1.34</ecNumber>
    </recommendedName>
</protein>
<dbReference type="GO" id="GO:0008299">
    <property type="term" value="P:isoprenoid biosynthetic process"/>
    <property type="evidence" value="ECO:0007669"/>
    <property type="project" value="InterPro"/>
</dbReference>
<dbReference type="PANTHER" id="PTHR10572:SF24">
    <property type="entry name" value="3-HYDROXY-3-METHYLGLUTARYL-COENZYME A REDUCTASE"/>
    <property type="match status" value="1"/>
</dbReference>
<evidence type="ECO:0000256" key="3">
    <source>
        <dbReference type="ARBA" id="ARBA00012999"/>
    </source>
</evidence>
<dbReference type="GO" id="GO:0005789">
    <property type="term" value="C:endoplasmic reticulum membrane"/>
    <property type="evidence" value="ECO:0007669"/>
    <property type="project" value="TreeGrafter"/>
</dbReference>
<comment type="similarity">
    <text evidence="2">Belongs to the HMG-CoA reductase family.</text>
</comment>
<dbReference type="Proteomes" id="UP000031668">
    <property type="component" value="Unassembled WGS sequence"/>
</dbReference>
<dbReference type="PANTHER" id="PTHR10572">
    <property type="entry name" value="3-HYDROXY-3-METHYLGLUTARYL-COENZYME A REDUCTASE"/>
    <property type="match status" value="1"/>
</dbReference>
<gene>
    <name evidence="7" type="ORF">RF11_07062</name>
</gene>
<dbReference type="FunFam" id="3.30.70.420:FF:000001">
    <property type="entry name" value="3-hydroxy-3-methylglutaryl coenzyme A reductase"/>
    <property type="match status" value="1"/>
</dbReference>
<dbReference type="EMBL" id="JWZT01005098">
    <property type="protein sequence ID" value="KII62144.1"/>
    <property type="molecule type" value="Genomic_DNA"/>
</dbReference>
<dbReference type="SUPFAM" id="SSF56542">
    <property type="entry name" value="Substrate-binding domain of HMG-CoA reductase"/>
    <property type="match status" value="1"/>
</dbReference>
<evidence type="ECO:0000256" key="5">
    <source>
        <dbReference type="ARBA" id="ARBA00022857"/>
    </source>
</evidence>
<comment type="caution">
    <text evidence="7">The sequence shown here is derived from an EMBL/GenBank/DDBJ whole genome shotgun (WGS) entry which is preliminary data.</text>
</comment>
<organism evidence="7 8">
    <name type="scientific">Thelohanellus kitauei</name>
    <name type="common">Myxosporean</name>
    <dbReference type="NCBI Taxonomy" id="669202"/>
    <lineage>
        <taxon>Eukaryota</taxon>
        <taxon>Metazoa</taxon>
        <taxon>Cnidaria</taxon>
        <taxon>Myxozoa</taxon>
        <taxon>Myxosporea</taxon>
        <taxon>Bivalvulida</taxon>
        <taxon>Platysporina</taxon>
        <taxon>Myxobolidae</taxon>
        <taxon>Thelohanellus</taxon>
    </lineage>
</organism>
<dbReference type="OrthoDB" id="310654at2759"/>
<dbReference type="InterPro" id="IPR023076">
    <property type="entry name" value="HMG_CoA_Rdtase_CS"/>
</dbReference>
<dbReference type="PROSITE" id="PS50065">
    <property type="entry name" value="HMG_COA_REDUCTASE_4"/>
    <property type="match status" value="1"/>
</dbReference>
<reference evidence="7 8" key="1">
    <citation type="journal article" date="2014" name="Genome Biol. Evol.">
        <title>The genome of the myxosporean Thelohanellus kitauei shows adaptations to nutrient acquisition within its fish host.</title>
        <authorList>
            <person name="Yang Y."/>
            <person name="Xiong J."/>
            <person name="Zhou Z."/>
            <person name="Huo F."/>
            <person name="Miao W."/>
            <person name="Ran C."/>
            <person name="Liu Y."/>
            <person name="Zhang J."/>
            <person name="Feng J."/>
            <person name="Wang M."/>
            <person name="Wang M."/>
            <person name="Wang L."/>
            <person name="Yao B."/>
        </authorList>
    </citation>
    <scope>NUCLEOTIDE SEQUENCE [LARGE SCALE GENOMIC DNA]</scope>
    <source>
        <strain evidence="7">Wuqing</strain>
    </source>
</reference>
<dbReference type="InterPro" id="IPR002202">
    <property type="entry name" value="HMG_CoA_Rdtase"/>
</dbReference>
<dbReference type="InterPro" id="IPR009029">
    <property type="entry name" value="HMG_CoA_Rdtase_sub-bd_dom_sf"/>
</dbReference>
<dbReference type="PRINTS" id="PR00071">
    <property type="entry name" value="HMGCOARDTASE"/>
</dbReference>
<comment type="pathway">
    <text evidence="1">Metabolic intermediate biosynthesis; (R)-mevalonate biosynthesis; (R)-mevalonate from acetyl-CoA: step 3/3.</text>
</comment>
<name>A0A0C2MCX4_THEKT</name>
<dbReference type="AlphaFoldDB" id="A0A0C2MCX4"/>
<dbReference type="InterPro" id="IPR023282">
    <property type="entry name" value="HMG_CoA_Rdtase_N"/>
</dbReference>
<keyword evidence="8" id="KW-1185">Reference proteome</keyword>
<dbReference type="CDD" id="cd00643">
    <property type="entry name" value="HMG-CoA_reductase_classI"/>
    <property type="match status" value="1"/>
</dbReference>
<dbReference type="GO" id="GO:0015936">
    <property type="term" value="P:coenzyme A metabolic process"/>
    <property type="evidence" value="ECO:0007669"/>
    <property type="project" value="InterPro"/>
</dbReference>
<dbReference type="Gene3D" id="3.30.70.420">
    <property type="entry name" value="Hydroxymethylglutaryl-CoA reductase, class I/II, NAD/NADP-binding domain"/>
    <property type="match status" value="1"/>
</dbReference>
<proteinExistence type="inferred from homology"/>
<evidence type="ECO:0000313" key="8">
    <source>
        <dbReference type="Proteomes" id="UP000031668"/>
    </source>
</evidence>
<evidence type="ECO:0000256" key="1">
    <source>
        <dbReference type="ARBA" id="ARBA00005084"/>
    </source>
</evidence>
<dbReference type="GO" id="GO:0016126">
    <property type="term" value="P:sterol biosynthetic process"/>
    <property type="evidence" value="ECO:0007669"/>
    <property type="project" value="TreeGrafter"/>
</dbReference>
<dbReference type="InterPro" id="IPR009023">
    <property type="entry name" value="HMG_CoA_Rdtase_NAD(P)-bd_sf"/>
</dbReference>
<dbReference type="OMA" id="VGRNIEN"/>
<dbReference type="SUPFAM" id="SSF55035">
    <property type="entry name" value="NAD-binding domain of HMG-CoA reductase"/>
    <property type="match status" value="1"/>
</dbReference>
<dbReference type="Pfam" id="PF00368">
    <property type="entry name" value="HMG-CoA_red"/>
    <property type="match status" value="1"/>
</dbReference>
<evidence type="ECO:0000256" key="6">
    <source>
        <dbReference type="ARBA" id="ARBA00023002"/>
    </source>
</evidence>
<keyword evidence="6" id="KW-0560">Oxidoreductase</keyword>
<sequence length="403" mass="44514">MRRGSFDCESDGEIIESLHREEIKPYMLENYLEAERCVRIRRQYYKKHQNVDISDNLSFKEFDYKRIVKRNCENVVGFVSIPVGIVGPIRINSFDYWVPLATTEGCLVASTNRGARCVFEEGITGIVLDDSMTRAPVLKVDSLHTAQQIKSWISKIENFQKVTDVFEATSKYLKLIEIKPMISGRFVFLRYKARCGEAMGMNMVSKLILDAFPGQAQLLSVSGNLCTDKKASALNWIEGRGKSVVCESLIPSDVIESKLHVTAEQLVELNICKNMVGSATACTIGGNNANAANIDIAQVVESSQCLTFLEMQGDYLYISCTMPSLEVGTVGGGTHLQSQNACLNMMKLERDKSLTSASNLAIVICSAVLCCELSLLAALSADTLVSSHMKFNRSNTSLSCETI</sequence>
<evidence type="ECO:0000256" key="2">
    <source>
        <dbReference type="ARBA" id="ARBA00007661"/>
    </source>
</evidence>
<accession>A0A0C2MCX4</accession>
<dbReference type="InterPro" id="IPR004554">
    <property type="entry name" value="HMG_CoA_Rdtase_eu_arc"/>
</dbReference>
<dbReference type="PROSITE" id="PS00318">
    <property type="entry name" value="HMG_COA_REDUCTASE_2"/>
    <property type="match status" value="1"/>
</dbReference>
<dbReference type="GO" id="GO:0005778">
    <property type="term" value="C:peroxisomal membrane"/>
    <property type="evidence" value="ECO:0007669"/>
    <property type="project" value="TreeGrafter"/>
</dbReference>